<organism evidence="2 3">
    <name type="scientific">Vibrio genomosp. F10 str. ZF-129</name>
    <dbReference type="NCBI Taxonomy" id="1187848"/>
    <lineage>
        <taxon>Bacteria</taxon>
        <taxon>Pseudomonadati</taxon>
        <taxon>Pseudomonadota</taxon>
        <taxon>Gammaproteobacteria</taxon>
        <taxon>Vibrionales</taxon>
        <taxon>Vibrionaceae</taxon>
        <taxon>Vibrio</taxon>
    </lineage>
</organism>
<evidence type="ECO:0000259" key="1">
    <source>
        <dbReference type="Pfam" id="PF08818"/>
    </source>
</evidence>
<evidence type="ECO:0000313" key="2">
    <source>
        <dbReference type="EMBL" id="OEE34661.1"/>
    </source>
</evidence>
<dbReference type="InterPro" id="IPR014922">
    <property type="entry name" value="YdhG-like"/>
</dbReference>
<name>A0A1E5BFR2_9VIBR</name>
<dbReference type="STRING" id="1187848.A1QO_07440"/>
<gene>
    <name evidence="2" type="ORF">A1QO_07440</name>
</gene>
<dbReference type="OrthoDB" id="328972at2"/>
<protein>
    <recommendedName>
        <fullName evidence="1">YdhG-like domain-containing protein</fullName>
    </recommendedName>
</protein>
<feature type="domain" description="YdhG-like" evidence="1">
    <location>
        <begin position="22"/>
        <end position="125"/>
    </location>
</feature>
<accession>A0A1E5BFR2</accession>
<dbReference type="Pfam" id="PF08818">
    <property type="entry name" value="DUF1801"/>
    <property type="match status" value="1"/>
</dbReference>
<sequence length="143" mass="16613">MDKNIKDKWDSYPANIAPVICRLRELILQVAKEEDLGTVEETLKWNELSYSVTSGSPIRLDWTLKTPHHCYVYFHCQTKLVDTFRELYDGVLQFQGNRAMVIAIKELYIEDSLPETQIKHCLKLALTYQKVKHLPLLAPDNAH</sequence>
<reference evidence="2 3" key="1">
    <citation type="journal article" date="2012" name="Science">
        <title>Ecological populations of bacteria act as socially cohesive units of antibiotic production and resistance.</title>
        <authorList>
            <person name="Cordero O.X."/>
            <person name="Wildschutte H."/>
            <person name="Kirkup B."/>
            <person name="Proehl S."/>
            <person name="Ngo L."/>
            <person name="Hussain F."/>
            <person name="Le Roux F."/>
            <person name="Mincer T."/>
            <person name="Polz M.F."/>
        </authorList>
    </citation>
    <scope>NUCLEOTIDE SEQUENCE [LARGE SCALE GENOMIC DNA]</scope>
    <source>
        <strain evidence="2 3">ZF-129</strain>
    </source>
</reference>
<dbReference type="Proteomes" id="UP000094741">
    <property type="component" value="Unassembled WGS sequence"/>
</dbReference>
<comment type="caution">
    <text evidence="2">The sequence shown here is derived from an EMBL/GenBank/DDBJ whole genome shotgun (WGS) entry which is preliminary data.</text>
</comment>
<dbReference type="EMBL" id="AJYQ02000089">
    <property type="protein sequence ID" value="OEE34661.1"/>
    <property type="molecule type" value="Genomic_DNA"/>
</dbReference>
<evidence type="ECO:0000313" key="3">
    <source>
        <dbReference type="Proteomes" id="UP000094741"/>
    </source>
</evidence>
<dbReference type="SUPFAM" id="SSF159888">
    <property type="entry name" value="YdhG-like"/>
    <property type="match status" value="1"/>
</dbReference>
<proteinExistence type="predicted"/>
<dbReference type="AlphaFoldDB" id="A0A1E5BFR2"/>
<dbReference type="eggNOG" id="COG5646">
    <property type="taxonomic scope" value="Bacteria"/>
</dbReference>
<dbReference type="RefSeq" id="WP_017041231.1">
    <property type="nucleotide sequence ID" value="NZ_AJYQ02000089.1"/>
</dbReference>